<proteinExistence type="inferred from homology"/>
<gene>
    <name evidence="4" type="primary">ychF</name>
    <name evidence="4" type="ORF">CM19_09190</name>
</gene>
<dbReference type="PANTHER" id="PTHR23305">
    <property type="entry name" value="OBG GTPASE FAMILY"/>
    <property type="match status" value="1"/>
</dbReference>
<dbReference type="Pfam" id="PF01926">
    <property type="entry name" value="MMR_HSR1"/>
    <property type="match status" value="1"/>
</dbReference>
<comment type="similarity">
    <text evidence="1">Belongs to the RelA/SpoT family.</text>
</comment>
<evidence type="ECO:0000313" key="4">
    <source>
        <dbReference type="EMBL" id="EZQ03883.1"/>
    </source>
</evidence>
<dbReference type="PANTHER" id="PTHR23305:SF1">
    <property type="entry name" value="OBG-TYPE G DOMAIN-CONTAINING PROTEIN"/>
    <property type="match status" value="1"/>
</dbReference>
<dbReference type="GO" id="GO:0016887">
    <property type="term" value="F:ATP hydrolysis activity"/>
    <property type="evidence" value="ECO:0007669"/>
    <property type="project" value="TreeGrafter"/>
</dbReference>
<dbReference type="STRING" id="1160895.CM19_09190"/>
<dbReference type="OrthoDB" id="5875at2157"/>
<evidence type="ECO:0000259" key="3">
    <source>
        <dbReference type="PROSITE" id="PS51710"/>
    </source>
</evidence>
<dbReference type="SUPFAM" id="SSF52540">
    <property type="entry name" value="P-loop containing nucleoside triphosphate hydrolases"/>
    <property type="match status" value="1"/>
</dbReference>
<dbReference type="InterPro" id="IPR013646">
    <property type="entry name" value="YGR210-like_G4"/>
</dbReference>
<protein>
    <submittedName>
        <fullName evidence="4">Translation-associated GTPase</fullName>
    </submittedName>
</protein>
<evidence type="ECO:0000256" key="2">
    <source>
        <dbReference type="ARBA" id="ARBA00022741"/>
    </source>
</evidence>
<dbReference type="NCBIfam" id="NF007171">
    <property type="entry name" value="PRK09602.1"/>
    <property type="match status" value="1"/>
</dbReference>
<dbReference type="InterPro" id="IPR012676">
    <property type="entry name" value="TGS-like"/>
</dbReference>
<accession>A0A031LKM5</accession>
<evidence type="ECO:0000256" key="1">
    <source>
        <dbReference type="ARBA" id="ARBA00007476"/>
    </source>
</evidence>
<dbReference type="Gene3D" id="1.10.8.470">
    <property type="match status" value="1"/>
</dbReference>
<dbReference type="Gene3D" id="3.40.50.300">
    <property type="entry name" value="P-loop containing nucleotide triphosphate hydrolases"/>
    <property type="match status" value="1"/>
</dbReference>
<keyword evidence="5" id="KW-1185">Reference proteome</keyword>
<dbReference type="CDD" id="cd01899">
    <property type="entry name" value="Ygr210"/>
    <property type="match status" value="1"/>
</dbReference>
<reference evidence="4 5" key="1">
    <citation type="submission" date="2014-03" db="EMBL/GenBank/DDBJ databases">
        <title>Draft genome sequence of the novel thermoacidophilic archaea Acidianus copahuensis ALE1 strain, isolated from Copahue volcanic area in Neuquen Argentina.</title>
        <authorList>
            <person name="Urbieta M.S."/>
            <person name="Rascovan N."/>
            <person name="Castro C."/>
            <person name="Revale S."/>
            <person name="Giaveno M.A."/>
            <person name="Vazquez M.P."/>
            <person name="Donati E.R."/>
        </authorList>
    </citation>
    <scope>NUCLEOTIDE SEQUENCE [LARGE SCALE GENOMIC DNA]</scope>
    <source>
        <strain evidence="4 5">ALE1</strain>
    </source>
</reference>
<dbReference type="CDD" id="cd01669">
    <property type="entry name" value="TGS_MJ1332_like"/>
    <property type="match status" value="1"/>
</dbReference>
<dbReference type="AlphaFoldDB" id="A0A031LKM5"/>
<dbReference type="Pfam" id="PF02824">
    <property type="entry name" value="TGS"/>
    <property type="match status" value="1"/>
</dbReference>
<dbReference type="Pfam" id="PF08438">
    <property type="entry name" value="YGR210-like_G4"/>
    <property type="match status" value="1"/>
</dbReference>
<feature type="domain" description="OBG-type G" evidence="3">
    <location>
        <begin position="2"/>
        <end position="270"/>
    </location>
</feature>
<dbReference type="Proteomes" id="UP000024332">
    <property type="component" value="Unassembled WGS sequence"/>
</dbReference>
<dbReference type="RefSeq" id="WP_048100048.1">
    <property type="nucleotide sequence ID" value="NZ_JFZT01000047.1"/>
</dbReference>
<dbReference type="Gene3D" id="3.10.20.30">
    <property type="match status" value="1"/>
</dbReference>
<dbReference type="FunFam" id="3.10.20.30:FF:000002">
    <property type="entry name" value="GTP pyrophosphokinase (RelA/SpoT)"/>
    <property type="match status" value="1"/>
</dbReference>
<dbReference type="InterPro" id="IPR027417">
    <property type="entry name" value="P-loop_NTPase"/>
</dbReference>
<dbReference type="SUPFAM" id="SSF81271">
    <property type="entry name" value="TGS-like"/>
    <property type="match status" value="1"/>
</dbReference>
<evidence type="ECO:0000313" key="5">
    <source>
        <dbReference type="Proteomes" id="UP000024332"/>
    </source>
</evidence>
<dbReference type="InterPro" id="IPR004095">
    <property type="entry name" value="TGS"/>
</dbReference>
<dbReference type="InterPro" id="IPR031167">
    <property type="entry name" value="G_OBG"/>
</dbReference>
<dbReference type="GO" id="GO:0005525">
    <property type="term" value="F:GTP binding"/>
    <property type="evidence" value="ECO:0007669"/>
    <property type="project" value="InterPro"/>
</dbReference>
<organism evidence="4 5">
    <name type="scientific">Candidatus Acidianus copahuensis</name>
    <dbReference type="NCBI Taxonomy" id="1160895"/>
    <lineage>
        <taxon>Archaea</taxon>
        <taxon>Thermoproteota</taxon>
        <taxon>Thermoprotei</taxon>
        <taxon>Sulfolobales</taxon>
        <taxon>Sulfolobaceae</taxon>
        <taxon>Acidianus</taxon>
    </lineage>
</organism>
<comment type="caution">
    <text evidence="4">The sequence shown here is derived from an EMBL/GenBank/DDBJ whole genome shotgun (WGS) entry which is preliminary data.</text>
</comment>
<dbReference type="EMBL" id="JFZT01000047">
    <property type="protein sequence ID" value="EZQ03883.1"/>
    <property type="molecule type" value="Genomic_DNA"/>
</dbReference>
<sequence>MITVGLIGKTNVGKSTFFEASTMNEVEIANRPFVTIEPNVGIGYVKILCVHKELGVKCNPRNSVCLEDYRFIPIKIVDVAGLIPGAHEGRGLGNRFLDDLRKADVLIHVVDASGSTDEEGQPVPPGSRNPEEDINFVENEINEWFLSIVNKDWDKFARTTDLGGKDIPEALLTKLSGLSINRYHITQTLKLTNLENMKLMQWSKDDVRLFAKTLREVSKPIIIAANKIDIPGAKENIKRLKDKYSFVIPTSAEAELALRKASKAGLIEYIPGESNFKIKSALSEKHIKAIEYIRKNVLEVYGNTGIQQALNSAVFDALKMIAVYPVEDEKRLTDKLGNVLPDVFLIPKGSKPKDLAYTIHTDLGKGFLYAIDAKKKIRVGEEYELQNRDVIKIVSTLAKS</sequence>
<dbReference type="PROSITE" id="PS51710">
    <property type="entry name" value="G_OBG"/>
    <property type="match status" value="1"/>
</dbReference>
<dbReference type="GO" id="GO:0005737">
    <property type="term" value="C:cytoplasm"/>
    <property type="evidence" value="ECO:0007669"/>
    <property type="project" value="TreeGrafter"/>
</dbReference>
<dbReference type="PRINTS" id="PR00326">
    <property type="entry name" value="GTP1OBG"/>
</dbReference>
<name>A0A031LKM5_9CREN</name>
<keyword evidence="2" id="KW-0547">Nucleotide-binding</keyword>
<dbReference type="InterPro" id="IPR012675">
    <property type="entry name" value="Beta-grasp_dom_sf"/>
</dbReference>
<dbReference type="InterPro" id="IPR006073">
    <property type="entry name" value="GTP-bd"/>
</dbReference>